<dbReference type="EMBL" id="FNCC01000002">
    <property type="protein sequence ID" value="SDF68595.1"/>
    <property type="molecule type" value="Genomic_DNA"/>
</dbReference>
<sequence length="178" mass="21042">MGDEIQVEQQYEYFAIVTDARPLVDEPFLVCRRQVDDHGRTHDEAFTMRLAWEPSTALRRAETGEEGEAHRVDVSAATRFEQLQRARERRMEPEDGRYNYAAWIYNGSLDDPDAVIRFWTSSQRFLMEERYAAELGWVDSYLREDWQRGRYDGKIEPIDKATADQIIERWEQRGTEQG</sequence>
<evidence type="ECO:0000313" key="1">
    <source>
        <dbReference type="EMBL" id="SDF68595.1"/>
    </source>
</evidence>
<protein>
    <submittedName>
        <fullName evidence="1">Uncharacterized protein</fullName>
    </submittedName>
</protein>
<dbReference type="RefSeq" id="WP_090046749.1">
    <property type="nucleotide sequence ID" value="NZ_FNCC01000002.1"/>
</dbReference>
<dbReference type="AlphaFoldDB" id="A0A1G7N3C7"/>
<keyword evidence="2" id="KW-1185">Reference proteome</keyword>
<accession>A0A1G7N3C7</accession>
<proteinExistence type="predicted"/>
<dbReference type="OrthoDB" id="3635282at2"/>
<reference evidence="2" key="1">
    <citation type="submission" date="2016-10" db="EMBL/GenBank/DDBJ databases">
        <authorList>
            <person name="Varghese N."/>
            <person name="Submissions S."/>
        </authorList>
    </citation>
    <scope>NUCLEOTIDE SEQUENCE [LARGE SCALE GENOMIC DNA]</scope>
    <source>
        <strain evidence="2">CGMCC 4.3506</strain>
    </source>
</reference>
<organism evidence="1 2">
    <name type="scientific">Lentzea fradiae</name>
    <dbReference type="NCBI Taxonomy" id="200378"/>
    <lineage>
        <taxon>Bacteria</taxon>
        <taxon>Bacillati</taxon>
        <taxon>Actinomycetota</taxon>
        <taxon>Actinomycetes</taxon>
        <taxon>Pseudonocardiales</taxon>
        <taxon>Pseudonocardiaceae</taxon>
        <taxon>Lentzea</taxon>
    </lineage>
</organism>
<name>A0A1G7N3C7_9PSEU</name>
<evidence type="ECO:0000313" key="2">
    <source>
        <dbReference type="Proteomes" id="UP000199623"/>
    </source>
</evidence>
<dbReference type="Proteomes" id="UP000199623">
    <property type="component" value="Unassembled WGS sequence"/>
</dbReference>
<gene>
    <name evidence="1" type="ORF">SAMN05216553_102656</name>
</gene>